<keyword evidence="1" id="KW-1133">Transmembrane helix</keyword>
<sequence>MKPRNFSQQILQPTSNVAASFDMSVVESPSGAFVLFLVFLSLLGYVLYTVAKSRKETVPNAIEVNRSRETKGWVARQLFILFWAWTVYYGVYTILGYVLLPSTMLWRRHMLPVPTWSHSWLSQLRLYFMCGNFFEGASSRLRAIFLAKKVSEDCADWLLPVSDSVLQLPAESVKKLSQFSSEEAQKDAIATFYVVHHSSLLLCLTVLMNVLTLVCKIQTKQRATDNELKKAPTETLPETDVVRDKIPVASDTGEKLHFSQVAETNDPDDADLLSGEALEEEKYWTMAENSVAVVQPSLMVQVVQEGWPSLLGCLYMYLFAVVGGVPVFMTLFYPAAVLSAILVSFFML</sequence>
<dbReference type="VEuPathDB" id="TriTrypDB:ADEAN_000378400"/>
<feature type="transmembrane region" description="Helical" evidence="1">
    <location>
        <begin position="30"/>
        <end position="48"/>
    </location>
</feature>
<feature type="transmembrane region" description="Helical" evidence="1">
    <location>
        <begin position="314"/>
        <end position="347"/>
    </location>
</feature>
<organism evidence="2 3">
    <name type="scientific">Angomonas deanei</name>
    <dbReference type="NCBI Taxonomy" id="59799"/>
    <lineage>
        <taxon>Eukaryota</taxon>
        <taxon>Discoba</taxon>
        <taxon>Euglenozoa</taxon>
        <taxon>Kinetoplastea</taxon>
        <taxon>Metakinetoplastina</taxon>
        <taxon>Trypanosomatida</taxon>
        <taxon>Trypanosomatidae</taxon>
        <taxon>Strigomonadinae</taxon>
        <taxon>Angomonas</taxon>
    </lineage>
</organism>
<keyword evidence="1" id="KW-0812">Transmembrane</keyword>
<feature type="transmembrane region" description="Helical" evidence="1">
    <location>
        <begin position="190"/>
        <end position="214"/>
    </location>
</feature>
<proteinExistence type="predicted"/>
<keyword evidence="1" id="KW-0472">Membrane</keyword>
<evidence type="ECO:0000256" key="1">
    <source>
        <dbReference type="SAM" id="Phobius"/>
    </source>
</evidence>
<evidence type="ECO:0000313" key="2">
    <source>
        <dbReference type="EMBL" id="CAD2216322.1"/>
    </source>
</evidence>
<protein>
    <submittedName>
        <fullName evidence="2">Uncharacterized protein</fullName>
    </submittedName>
</protein>
<keyword evidence="3" id="KW-1185">Reference proteome</keyword>
<name>A0A7G2CDW2_9TRYP</name>
<gene>
    <name evidence="2" type="ORF">ADEAN_000378400</name>
</gene>
<reference evidence="2 3" key="1">
    <citation type="submission" date="2020-08" db="EMBL/GenBank/DDBJ databases">
        <authorList>
            <person name="Newling K."/>
            <person name="Davey J."/>
            <person name="Forrester S."/>
        </authorList>
    </citation>
    <scope>NUCLEOTIDE SEQUENCE [LARGE SCALE GENOMIC DNA]</scope>
    <source>
        <strain evidence="3">Crithidia deanei Carvalho (ATCC PRA-265)</strain>
    </source>
</reference>
<accession>A0A7G2CDW2</accession>
<dbReference type="EMBL" id="LR877150">
    <property type="protein sequence ID" value="CAD2216322.1"/>
    <property type="molecule type" value="Genomic_DNA"/>
</dbReference>
<dbReference type="AlphaFoldDB" id="A0A7G2CDW2"/>
<feature type="transmembrane region" description="Helical" evidence="1">
    <location>
        <begin position="78"/>
        <end position="100"/>
    </location>
</feature>
<dbReference type="Proteomes" id="UP000515908">
    <property type="component" value="Chromosome 06"/>
</dbReference>
<evidence type="ECO:0000313" key="3">
    <source>
        <dbReference type="Proteomes" id="UP000515908"/>
    </source>
</evidence>